<sequence>MGIIELINIDTDEPVLVNVEKIDYLQKRGEYCALSVNGDILPINKSYLELSRLIKQIVAENS</sequence>
<evidence type="ECO:0000313" key="1">
    <source>
        <dbReference type="EMBL" id="MBW2961273.1"/>
    </source>
</evidence>
<dbReference type="RefSeq" id="WP_219039553.1">
    <property type="nucleotide sequence ID" value="NZ_JAHWDF010000004.1"/>
</dbReference>
<protein>
    <submittedName>
        <fullName evidence="1">Uncharacterized protein</fullName>
    </submittedName>
</protein>
<evidence type="ECO:0000313" key="2">
    <source>
        <dbReference type="Proteomes" id="UP000719267"/>
    </source>
</evidence>
<name>A0ABS6W294_9FLAO</name>
<organism evidence="1 2">
    <name type="scientific">Mesonia aestuariivivens</name>
    <dbReference type="NCBI Taxonomy" id="2796128"/>
    <lineage>
        <taxon>Bacteria</taxon>
        <taxon>Pseudomonadati</taxon>
        <taxon>Bacteroidota</taxon>
        <taxon>Flavobacteriia</taxon>
        <taxon>Flavobacteriales</taxon>
        <taxon>Flavobacteriaceae</taxon>
        <taxon>Mesonia</taxon>
    </lineage>
</organism>
<dbReference type="Proteomes" id="UP000719267">
    <property type="component" value="Unassembled WGS sequence"/>
</dbReference>
<comment type="caution">
    <text evidence="1">The sequence shown here is derived from an EMBL/GenBank/DDBJ whole genome shotgun (WGS) entry which is preliminary data.</text>
</comment>
<accession>A0ABS6W294</accession>
<proteinExistence type="predicted"/>
<gene>
    <name evidence="1" type="ORF">KW502_05625</name>
</gene>
<dbReference type="EMBL" id="JAHWDF010000004">
    <property type="protein sequence ID" value="MBW2961273.1"/>
    <property type="molecule type" value="Genomic_DNA"/>
</dbReference>
<keyword evidence="2" id="KW-1185">Reference proteome</keyword>
<reference evidence="1 2" key="1">
    <citation type="submission" date="2021-07" db="EMBL/GenBank/DDBJ databases">
        <title>Mesonia aestuariivivens sp. nov., isolated from a tidal flat.</title>
        <authorList>
            <person name="Kim Y.-O."/>
            <person name="Yoon J.-H."/>
        </authorList>
    </citation>
    <scope>NUCLEOTIDE SEQUENCE [LARGE SCALE GENOMIC DNA]</scope>
    <source>
        <strain evidence="1 2">JHPTF-M18</strain>
    </source>
</reference>